<dbReference type="InterPro" id="IPR011948">
    <property type="entry name" value="Dullard_phosphatase"/>
</dbReference>
<dbReference type="InterPro" id="IPR004274">
    <property type="entry name" value="FCP1_dom"/>
</dbReference>
<sequence>MAAKASDSPPPSPIDASPTNPLLVYPDPTPSPNLAVANTPGTSPSTSSTLVPPSPSPFPPNPQQQQQQQQQLNASIPIEDEDSKGNKLPASPICTHSPTGTAVTATAAVAPASKSSSSPTASPTTTDIKPSTRSTPPTTGRSATVPPTSPTSISSSSSSPSQSPNARRSSPSLSSRVMRLLRRAFGPCSALANPLLLPSNGGSLSPRPPAMSAASGAGKLGAVPEDRPVNSPALTPSDLITQVAPPGASGSGSPITQVQPGGGAPLAAAVGWGRRTPSGKKCLVLDLDETLVHSSFKLVPQADYVIPVEIDHQWHNVYVMKRPGLETFMRAIADKFEVVVFTASLAKYADPVLDMLDKNKCAPSTGNYVKDLSMLGRDLRNVIILDNSPASYLFHRSNAIPITSWFSDPEDRELVELVPFLLELRAVDNVMVVLGDEDG</sequence>
<dbReference type="STRING" id="765915.A0A1Y2HPU5"/>
<gene>
    <name evidence="3" type="ORF">BCR44DRAFT_1498774</name>
</gene>
<feature type="compositionally biased region" description="Low complexity" evidence="1">
    <location>
        <begin position="39"/>
        <end position="51"/>
    </location>
</feature>
<protein>
    <submittedName>
        <fullName evidence="3">HAD-like domain-containing protein</fullName>
    </submittedName>
</protein>
<dbReference type="InterPro" id="IPR036412">
    <property type="entry name" value="HAD-like_sf"/>
</dbReference>
<dbReference type="NCBIfam" id="TIGR02251">
    <property type="entry name" value="HIF-SF_euk"/>
    <property type="match status" value="1"/>
</dbReference>
<dbReference type="InterPro" id="IPR050365">
    <property type="entry name" value="TIM50"/>
</dbReference>
<dbReference type="InterPro" id="IPR023214">
    <property type="entry name" value="HAD_sf"/>
</dbReference>
<feature type="compositionally biased region" description="Low complexity" evidence="1">
    <location>
        <begin position="97"/>
        <end position="174"/>
    </location>
</feature>
<dbReference type="Pfam" id="PF03031">
    <property type="entry name" value="NIF"/>
    <property type="match status" value="1"/>
</dbReference>
<dbReference type="OrthoDB" id="277011at2759"/>
<dbReference type="PROSITE" id="PS50969">
    <property type="entry name" value="FCP1"/>
    <property type="match status" value="1"/>
</dbReference>
<evidence type="ECO:0000256" key="1">
    <source>
        <dbReference type="SAM" id="MobiDB-lite"/>
    </source>
</evidence>
<feature type="domain" description="FCP1 homology" evidence="2">
    <location>
        <begin position="276"/>
        <end position="424"/>
    </location>
</feature>
<dbReference type="Proteomes" id="UP000193411">
    <property type="component" value="Unassembled WGS sequence"/>
</dbReference>
<dbReference type="Gene3D" id="3.40.50.1000">
    <property type="entry name" value="HAD superfamily/HAD-like"/>
    <property type="match status" value="1"/>
</dbReference>
<dbReference type="SMART" id="SM00577">
    <property type="entry name" value="CPDc"/>
    <property type="match status" value="1"/>
</dbReference>
<reference evidence="3 4" key="1">
    <citation type="submission" date="2016-07" db="EMBL/GenBank/DDBJ databases">
        <title>Pervasive Adenine N6-methylation of Active Genes in Fungi.</title>
        <authorList>
            <consortium name="DOE Joint Genome Institute"/>
            <person name="Mondo S.J."/>
            <person name="Dannebaum R.O."/>
            <person name="Kuo R.C."/>
            <person name="Labutti K."/>
            <person name="Haridas S."/>
            <person name="Kuo A."/>
            <person name="Salamov A."/>
            <person name="Ahrendt S.R."/>
            <person name="Lipzen A."/>
            <person name="Sullivan W."/>
            <person name="Andreopoulos W.B."/>
            <person name="Clum A."/>
            <person name="Lindquist E."/>
            <person name="Daum C."/>
            <person name="Ramamoorthy G.K."/>
            <person name="Gryganskyi A."/>
            <person name="Culley D."/>
            <person name="Magnuson J.K."/>
            <person name="James T.Y."/>
            <person name="O'Malley M.A."/>
            <person name="Stajich J.E."/>
            <person name="Spatafora J.W."/>
            <person name="Visel A."/>
            <person name="Grigoriev I.V."/>
        </authorList>
    </citation>
    <scope>NUCLEOTIDE SEQUENCE [LARGE SCALE GENOMIC DNA]</scope>
    <source>
        <strain evidence="3 4">PL171</strain>
    </source>
</reference>
<organism evidence="3 4">
    <name type="scientific">Catenaria anguillulae PL171</name>
    <dbReference type="NCBI Taxonomy" id="765915"/>
    <lineage>
        <taxon>Eukaryota</taxon>
        <taxon>Fungi</taxon>
        <taxon>Fungi incertae sedis</taxon>
        <taxon>Blastocladiomycota</taxon>
        <taxon>Blastocladiomycetes</taxon>
        <taxon>Blastocladiales</taxon>
        <taxon>Catenariaceae</taxon>
        <taxon>Catenaria</taxon>
    </lineage>
</organism>
<dbReference type="CDD" id="cd07521">
    <property type="entry name" value="HAD_FCP1-like"/>
    <property type="match status" value="1"/>
</dbReference>
<dbReference type="GO" id="GO:0016791">
    <property type="term" value="F:phosphatase activity"/>
    <property type="evidence" value="ECO:0007669"/>
    <property type="project" value="InterPro"/>
</dbReference>
<dbReference type="EMBL" id="MCFL01000016">
    <property type="protein sequence ID" value="ORZ36625.1"/>
    <property type="molecule type" value="Genomic_DNA"/>
</dbReference>
<evidence type="ECO:0000259" key="2">
    <source>
        <dbReference type="PROSITE" id="PS50969"/>
    </source>
</evidence>
<proteinExistence type="predicted"/>
<dbReference type="AlphaFoldDB" id="A0A1Y2HPU5"/>
<accession>A0A1Y2HPU5</accession>
<feature type="region of interest" description="Disordered" evidence="1">
    <location>
        <begin position="1"/>
        <end position="174"/>
    </location>
</feature>
<keyword evidence="4" id="KW-1185">Reference proteome</keyword>
<comment type="caution">
    <text evidence="3">The sequence shown here is derived from an EMBL/GenBank/DDBJ whole genome shotgun (WGS) entry which is preliminary data.</text>
</comment>
<dbReference type="FunFam" id="3.40.50.1000:FF:000093">
    <property type="entry name" value="NLI interacting factor-like phosphatase family protein"/>
    <property type="match status" value="1"/>
</dbReference>
<evidence type="ECO:0000313" key="4">
    <source>
        <dbReference type="Proteomes" id="UP000193411"/>
    </source>
</evidence>
<feature type="compositionally biased region" description="Pro residues" evidence="1">
    <location>
        <begin position="52"/>
        <end position="62"/>
    </location>
</feature>
<name>A0A1Y2HPU5_9FUNG</name>
<dbReference type="SUPFAM" id="SSF56784">
    <property type="entry name" value="HAD-like"/>
    <property type="match status" value="1"/>
</dbReference>
<dbReference type="PANTHER" id="PTHR12210">
    <property type="entry name" value="DULLARD PROTEIN PHOSPHATASE"/>
    <property type="match status" value="1"/>
</dbReference>
<evidence type="ECO:0000313" key="3">
    <source>
        <dbReference type="EMBL" id="ORZ36625.1"/>
    </source>
</evidence>